<dbReference type="PANTHER" id="PTHR12066">
    <property type="entry name" value="TELOMERASE REVERSE TRANSCRIPTASE"/>
    <property type="match status" value="1"/>
</dbReference>
<dbReference type="PANTHER" id="PTHR12066:SF0">
    <property type="entry name" value="TELOMERASE REVERSE TRANSCRIPTASE"/>
    <property type="match status" value="1"/>
</dbReference>
<dbReference type="EC" id="2.7.7.49" evidence="1"/>
<dbReference type="GO" id="GO:0000781">
    <property type="term" value="C:chromosome, telomeric region"/>
    <property type="evidence" value="ECO:0007669"/>
    <property type="project" value="UniProtKB-SubCell"/>
</dbReference>
<keyword evidence="1" id="KW-0779">Telomere</keyword>
<dbReference type="PRINTS" id="PR01365">
    <property type="entry name" value="TELOMERASERT"/>
</dbReference>
<dbReference type="GO" id="GO:0000333">
    <property type="term" value="C:telomerase catalytic core complex"/>
    <property type="evidence" value="ECO:0007669"/>
    <property type="project" value="TreeGrafter"/>
</dbReference>
<dbReference type="InterPro" id="IPR000477">
    <property type="entry name" value="RT_dom"/>
</dbReference>
<comment type="subcellular location">
    <subcellularLocation>
        <location evidence="1">Nucleus</location>
    </subcellularLocation>
    <subcellularLocation>
        <location evidence="1">Chromosome</location>
        <location evidence="1">Telomere</location>
    </subcellularLocation>
</comment>
<evidence type="ECO:0000256" key="1">
    <source>
        <dbReference type="RuleBase" id="RU365061"/>
    </source>
</evidence>
<keyword evidence="1" id="KW-0695">RNA-directed DNA polymerase</keyword>
<keyword evidence="1" id="KW-0548">Nucleotidyltransferase</keyword>
<evidence type="ECO:0000313" key="4">
    <source>
        <dbReference type="EMBL" id="JAT31083.1"/>
    </source>
</evidence>
<evidence type="ECO:0000313" key="3">
    <source>
        <dbReference type="EMBL" id="JAT13983.1"/>
    </source>
</evidence>
<reference evidence="4" key="1">
    <citation type="submission" date="2015-11" db="EMBL/GenBank/DDBJ databases">
        <title>De novo transcriptome assembly of four potential Pierce s Disease insect vectors from Arizona vineyards.</title>
        <authorList>
            <person name="Tassone E.E."/>
        </authorList>
    </citation>
    <scope>NUCLEOTIDE SEQUENCE</scope>
</reference>
<dbReference type="GO" id="GO:0046872">
    <property type="term" value="F:metal ion binding"/>
    <property type="evidence" value="ECO:0007669"/>
    <property type="project" value="UniProtKB-KW"/>
</dbReference>
<dbReference type="Gene3D" id="3.30.70.2630">
    <property type="match status" value="1"/>
</dbReference>
<dbReference type="InterPro" id="IPR003545">
    <property type="entry name" value="Telomerase_RT"/>
</dbReference>
<dbReference type="GO" id="GO:0007004">
    <property type="term" value="P:telomere maintenance via telomerase"/>
    <property type="evidence" value="ECO:0007669"/>
    <property type="project" value="TreeGrafter"/>
</dbReference>
<feature type="domain" description="Reverse transcriptase" evidence="2">
    <location>
        <begin position="51"/>
        <end position="319"/>
    </location>
</feature>
<evidence type="ECO:0000259" key="2">
    <source>
        <dbReference type="PROSITE" id="PS50878"/>
    </source>
</evidence>
<dbReference type="SUPFAM" id="SSF56672">
    <property type="entry name" value="DNA/RNA polymerases"/>
    <property type="match status" value="1"/>
</dbReference>
<organism evidence="4">
    <name type="scientific">Graphocephala atropunctata</name>
    <dbReference type="NCBI Taxonomy" id="36148"/>
    <lineage>
        <taxon>Eukaryota</taxon>
        <taxon>Metazoa</taxon>
        <taxon>Ecdysozoa</taxon>
        <taxon>Arthropoda</taxon>
        <taxon>Hexapoda</taxon>
        <taxon>Insecta</taxon>
        <taxon>Pterygota</taxon>
        <taxon>Neoptera</taxon>
        <taxon>Paraneoptera</taxon>
        <taxon>Hemiptera</taxon>
        <taxon>Auchenorrhyncha</taxon>
        <taxon>Membracoidea</taxon>
        <taxon>Cicadellidae</taxon>
        <taxon>Cicadellinae</taxon>
        <taxon>Cicadellini</taxon>
        <taxon>Graphocephala</taxon>
    </lineage>
</organism>
<comment type="catalytic activity">
    <reaction evidence="1">
        <text>DNA(n) + a 2'-deoxyribonucleoside 5'-triphosphate = DNA(n+1) + diphosphate</text>
        <dbReference type="Rhea" id="RHEA:22508"/>
        <dbReference type="Rhea" id="RHEA-COMP:17339"/>
        <dbReference type="Rhea" id="RHEA-COMP:17340"/>
        <dbReference type="ChEBI" id="CHEBI:33019"/>
        <dbReference type="ChEBI" id="CHEBI:61560"/>
        <dbReference type="ChEBI" id="CHEBI:173112"/>
        <dbReference type="EC" id="2.7.7.49"/>
    </reaction>
</comment>
<keyword evidence="1" id="KW-0539">Nucleus</keyword>
<dbReference type="EMBL" id="GEBQ01008894">
    <property type="protein sequence ID" value="JAT31083.1"/>
    <property type="molecule type" value="Transcribed_RNA"/>
</dbReference>
<name>A0A1B6M5A4_9HEMI</name>
<dbReference type="GO" id="GO:0003720">
    <property type="term" value="F:telomerase activity"/>
    <property type="evidence" value="ECO:0007669"/>
    <property type="project" value="InterPro"/>
</dbReference>
<keyword evidence="1" id="KW-0479">Metal-binding</keyword>
<accession>A0A1B6M5A4</accession>
<gene>
    <name evidence="4" type="ORF">g.8668</name>
    <name evidence="3" type="ORF">g.8671</name>
</gene>
<protein>
    <recommendedName>
        <fullName evidence="1">Telomerase reverse transcriptase</fullName>
        <ecNumber evidence="1">2.7.7.49</ecNumber>
    </recommendedName>
    <alternativeName>
        <fullName evidence="1">Telomerase catalytic subunit</fullName>
    </alternativeName>
</protein>
<dbReference type="Gene3D" id="1.10.132.70">
    <property type="match status" value="1"/>
</dbReference>
<comment type="similarity">
    <text evidence="1">Belongs to the reverse transcriptase family. Telomerase subfamily.</text>
</comment>
<comment type="function">
    <text evidence="1">Telomerase is a ribonucleoprotein enzyme essential for the replication of chromosome termini in most eukaryotes. It elongates telomeres. It is a reverse transcriptase that adds simple sequence repeats to chromosome ends by copying a template sequence within the RNA component of the enzyme.</text>
</comment>
<dbReference type="GO" id="GO:0070034">
    <property type="term" value="F:telomerase RNA binding"/>
    <property type="evidence" value="ECO:0007669"/>
    <property type="project" value="TreeGrafter"/>
</dbReference>
<dbReference type="GO" id="GO:0042162">
    <property type="term" value="F:telomeric DNA binding"/>
    <property type="evidence" value="ECO:0007669"/>
    <property type="project" value="TreeGrafter"/>
</dbReference>
<keyword evidence="1" id="KW-0808">Transferase</keyword>
<dbReference type="PROSITE" id="PS50878">
    <property type="entry name" value="RT_POL"/>
    <property type="match status" value="1"/>
</dbReference>
<dbReference type="Pfam" id="PF00078">
    <property type="entry name" value="RVT_1"/>
    <property type="match status" value="1"/>
</dbReference>
<dbReference type="EMBL" id="GEBQ01025994">
    <property type="protein sequence ID" value="JAT13983.1"/>
    <property type="molecule type" value="Transcribed_RNA"/>
</dbReference>
<dbReference type="InterPro" id="IPR043502">
    <property type="entry name" value="DNA/RNA_pol_sf"/>
</dbReference>
<proteinExistence type="inferred from homology"/>
<dbReference type="AlphaFoldDB" id="A0A1B6M5A4"/>
<keyword evidence="1" id="KW-0158">Chromosome</keyword>
<dbReference type="CDD" id="cd01648">
    <property type="entry name" value="TERT"/>
    <property type="match status" value="1"/>
</dbReference>
<sequence>MTKRLIASQFYVTEGQGSHHKLLYFPKKGWQSKTDSAFNFMVSKGTLQPLSEPEAEKLAALRRTATLRWLPKTIGLRPVISIKNDKLEVDIIHSKSYLRGLLQKTGHTYMNAQRLNQIWKRLPKNKIEKLYMVSVDIHDAYGSMIQDKVLQIVQETSEMYLGEDFMLKSVHIDYWRKTRVCRELQNDRSYSNNCQTRKVSDLMTTIQRAIKCQTIKRKKRTFLVTKGMSQAMPLSAALCNLYIAHMDRARLAEFSAEPCDTMIRAVDDYLYITPDKARAKRFLDVMSTGFQDYGMYINPNKTQHNLETTSEINFFGYLIDPDSQEVYVKYSQGENAPYRNSVTFSNWADPLAVMKDKLKRIAAFKLNSLTTDPEYMSVEGAMWNVFQTACVVACSFKAMLGSWRSSFDLSTLSDLVHDSADNIAKKVYRLRNSNGMRLHETRWVAVRAYRLCLSHGAADDSNFLGDLVPALECMEEHYRSTVRPTRFRLFWNITESLPPQFTQGH</sequence>
<keyword evidence="1" id="KW-0460">Magnesium</keyword>